<proteinExistence type="predicted"/>
<sequence length="195" mass="21257">MSSRDSILKAVKENQPEKAGLPDISVFKTSTQGSLSKFAAALNAVGGKIAYVSDYGEILHMIKAQYGDHAKVISPMKELAMLCTENFDLSTPVHSLHDVDVAILKGQFGVAENGAVWITDKEMVNRALPFITQHLVAIIDWEMIVPTMHDSYELISRTRYGFGTFIAGPSKTADIEQSLVIGAHGPRSMTVYVMG</sequence>
<dbReference type="PANTHER" id="PTHR43682">
    <property type="entry name" value="LACTATE UTILIZATION PROTEIN C"/>
    <property type="match status" value="1"/>
</dbReference>
<dbReference type="InterPro" id="IPR024185">
    <property type="entry name" value="FTHF_cligase-like_sf"/>
</dbReference>
<feature type="domain" description="LUD" evidence="1">
    <location>
        <begin position="97"/>
        <end position="193"/>
    </location>
</feature>
<evidence type="ECO:0000259" key="1">
    <source>
        <dbReference type="Pfam" id="PF02589"/>
    </source>
</evidence>
<protein>
    <submittedName>
        <fullName evidence="2">L-lactate dehydrogenase complex protein LldG</fullName>
    </submittedName>
</protein>
<dbReference type="AlphaFoldDB" id="A0A562TPG1"/>
<dbReference type="PANTHER" id="PTHR43682:SF1">
    <property type="entry name" value="LACTATE UTILIZATION PROTEIN C"/>
    <property type="match status" value="1"/>
</dbReference>
<dbReference type="EMBL" id="VLLI01000016">
    <property type="protein sequence ID" value="TWI95313.1"/>
    <property type="molecule type" value="Genomic_DNA"/>
</dbReference>
<name>A0A562TPG1_9SPHI</name>
<evidence type="ECO:0000313" key="3">
    <source>
        <dbReference type="Proteomes" id="UP000317010"/>
    </source>
</evidence>
<comment type="caution">
    <text evidence="2">The sequence shown here is derived from an EMBL/GenBank/DDBJ whole genome shotgun (WGS) entry which is preliminary data.</text>
</comment>
<accession>A0A562TPG1</accession>
<dbReference type="Pfam" id="PF02589">
    <property type="entry name" value="LUD_dom"/>
    <property type="match status" value="1"/>
</dbReference>
<evidence type="ECO:0000313" key="2">
    <source>
        <dbReference type="EMBL" id="TWI95313.1"/>
    </source>
</evidence>
<dbReference type="Proteomes" id="UP000317010">
    <property type="component" value="Unassembled WGS sequence"/>
</dbReference>
<organism evidence="2 3">
    <name type="scientific">Mucilaginibacter frigoritolerans</name>
    <dbReference type="NCBI Taxonomy" id="652788"/>
    <lineage>
        <taxon>Bacteria</taxon>
        <taxon>Pseudomonadati</taxon>
        <taxon>Bacteroidota</taxon>
        <taxon>Sphingobacteriia</taxon>
        <taxon>Sphingobacteriales</taxon>
        <taxon>Sphingobacteriaceae</taxon>
        <taxon>Mucilaginibacter</taxon>
    </lineage>
</organism>
<gene>
    <name evidence="2" type="ORF">JN11_04428</name>
</gene>
<dbReference type="InterPro" id="IPR037171">
    <property type="entry name" value="NagB/RpiA_transferase-like"/>
</dbReference>
<keyword evidence="3" id="KW-1185">Reference proteome</keyword>
<dbReference type="SUPFAM" id="SSF100950">
    <property type="entry name" value="NagB/RpiA/CoA transferase-like"/>
    <property type="match status" value="1"/>
</dbReference>
<dbReference type="InterPro" id="IPR003741">
    <property type="entry name" value="LUD_dom"/>
</dbReference>
<reference evidence="2 3" key="1">
    <citation type="submission" date="2019-07" db="EMBL/GenBank/DDBJ databases">
        <title>Genomic Encyclopedia of Archaeal and Bacterial Type Strains, Phase II (KMG-II): from individual species to whole genera.</title>
        <authorList>
            <person name="Goeker M."/>
        </authorList>
    </citation>
    <scope>NUCLEOTIDE SEQUENCE [LARGE SCALE GENOMIC DNA]</scope>
    <source>
        <strain evidence="2 3">ATCC BAA-1854</strain>
    </source>
</reference>
<dbReference type="Gene3D" id="3.40.50.10420">
    <property type="entry name" value="NagB/RpiA/CoA transferase-like"/>
    <property type="match status" value="1"/>
</dbReference>